<comment type="caution">
    <text evidence="5">The sequence shown here is derived from an EMBL/GenBank/DDBJ whole genome shotgun (WGS) entry which is preliminary data.</text>
</comment>
<evidence type="ECO:0000256" key="1">
    <source>
        <dbReference type="ARBA" id="ARBA00022723"/>
    </source>
</evidence>
<keyword evidence="3" id="KW-0411">Iron-sulfur</keyword>
<evidence type="ECO:0000256" key="3">
    <source>
        <dbReference type="ARBA" id="ARBA00023014"/>
    </source>
</evidence>
<feature type="domain" description="4Fe-4S ferredoxin-type" evidence="4">
    <location>
        <begin position="32"/>
        <end position="63"/>
    </location>
</feature>
<accession>A0A366JGH5</accession>
<dbReference type="Proteomes" id="UP000252731">
    <property type="component" value="Unassembled WGS sequence"/>
</dbReference>
<dbReference type="Pfam" id="PF13183">
    <property type="entry name" value="Fer4_8"/>
    <property type="match status" value="1"/>
</dbReference>
<evidence type="ECO:0000313" key="5">
    <source>
        <dbReference type="EMBL" id="RBP86053.1"/>
    </source>
</evidence>
<name>A0A366JGH5_CYTFI</name>
<dbReference type="Gene3D" id="1.10.1060.10">
    <property type="entry name" value="Alpha-helical ferredoxin"/>
    <property type="match status" value="1"/>
</dbReference>
<evidence type="ECO:0000256" key="2">
    <source>
        <dbReference type="ARBA" id="ARBA00023004"/>
    </source>
</evidence>
<dbReference type="PROSITE" id="PS51379">
    <property type="entry name" value="4FE4S_FER_2"/>
    <property type="match status" value="1"/>
</dbReference>
<proteinExistence type="predicted"/>
<dbReference type="InterPro" id="IPR017900">
    <property type="entry name" value="4Fe4S_Fe_S_CS"/>
</dbReference>
<protein>
    <submittedName>
        <fullName evidence="5">4Fe-4S dicluster protein</fullName>
    </submittedName>
</protein>
<dbReference type="AlphaFoldDB" id="A0A366JGH5"/>
<dbReference type="EMBL" id="QNSF01000034">
    <property type="protein sequence ID" value="RBP86053.1"/>
    <property type="molecule type" value="Genomic_DNA"/>
</dbReference>
<reference evidence="5 6" key="1">
    <citation type="submission" date="2018-06" db="EMBL/GenBank/DDBJ databases">
        <title>Freshwater and sediment microbial communities from various areas in North America, analyzing microbe dynamics in response to fracking.</title>
        <authorList>
            <person name="Lamendella R."/>
        </authorList>
    </citation>
    <scope>NUCLEOTIDE SEQUENCE [LARGE SCALE GENOMIC DNA]</scope>
    <source>
        <strain evidence="5 6">14_TX</strain>
    </source>
</reference>
<dbReference type="RefSeq" id="WP_181782443.1">
    <property type="nucleotide sequence ID" value="NZ_QNSF01000034.1"/>
</dbReference>
<feature type="non-terminal residue" evidence="5">
    <location>
        <position position="65"/>
    </location>
</feature>
<keyword evidence="1" id="KW-0479">Metal-binding</keyword>
<organism evidence="5 6">
    <name type="scientific">Cytobacillus firmus</name>
    <name type="common">Bacillus firmus</name>
    <dbReference type="NCBI Taxonomy" id="1399"/>
    <lineage>
        <taxon>Bacteria</taxon>
        <taxon>Bacillati</taxon>
        <taxon>Bacillota</taxon>
        <taxon>Bacilli</taxon>
        <taxon>Bacillales</taxon>
        <taxon>Bacillaceae</taxon>
        <taxon>Cytobacillus</taxon>
    </lineage>
</organism>
<dbReference type="InterPro" id="IPR009051">
    <property type="entry name" value="Helical_ferredxn"/>
</dbReference>
<dbReference type="SUPFAM" id="SSF46548">
    <property type="entry name" value="alpha-helical ferredoxin"/>
    <property type="match status" value="1"/>
</dbReference>
<gene>
    <name evidence="5" type="ORF">DFO70_1341</name>
</gene>
<dbReference type="PROSITE" id="PS00198">
    <property type="entry name" value="4FE4S_FER_1"/>
    <property type="match status" value="1"/>
</dbReference>
<dbReference type="InterPro" id="IPR017896">
    <property type="entry name" value="4Fe4S_Fe-S-bd"/>
</dbReference>
<keyword evidence="6" id="KW-1185">Reference proteome</keyword>
<keyword evidence="2" id="KW-0408">Iron</keyword>
<evidence type="ECO:0000313" key="6">
    <source>
        <dbReference type="Proteomes" id="UP000252731"/>
    </source>
</evidence>
<sequence length="65" mass="7040">MNAPLKKTADVSEANKSIHSLSPISKKGNRLYELAYEATNQCIQCGYCLPACPTYESMGKESASP</sequence>
<dbReference type="GO" id="GO:0051536">
    <property type="term" value="F:iron-sulfur cluster binding"/>
    <property type="evidence" value="ECO:0007669"/>
    <property type="project" value="UniProtKB-KW"/>
</dbReference>
<dbReference type="GO" id="GO:0046872">
    <property type="term" value="F:metal ion binding"/>
    <property type="evidence" value="ECO:0007669"/>
    <property type="project" value="UniProtKB-KW"/>
</dbReference>
<evidence type="ECO:0000259" key="4">
    <source>
        <dbReference type="PROSITE" id="PS51379"/>
    </source>
</evidence>